<proteinExistence type="predicted"/>
<evidence type="ECO:0000313" key="1">
    <source>
        <dbReference type="EMBL" id="KZV18289.1"/>
    </source>
</evidence>
<reference evidence="1 2" key="1">
    <citation type="journal article" date="2015" name="Proc. Natl. Acad. Sci. U.S.A.">
        <title>The resurrection genome of Boea hygrometrica: A blueprint for survival of dehydration.</title>
        <authorList>
            <person name="Xiao L."/>
            <person name="Yang G."/>
            <person name="Zhang L."/>
            <person name="Yang X."/>
            <person name="Zhao S."/>
            <person name="Ji Z."/>
            <person name="Zhou Q."/>
            <person name="Hu M."/>
            <person name="Wang Y."/>
            <person name="Chen M."/>
            <person name="Xu Y."/>
            <person name="Jin H."/>
            <person name="Xiao X."/>
            <person name="Hu G."/>
            <person name="Bao F."/>
            <person name="Hu Y."/>
            <person name="Wan P."/>
            <person name="Li L."/>
            <person name="Deng X."/>
            <person name="Kuang T."/>
            <person name="Xiang C."/>
            <person name="Zhu J.K."/>
            <person name="Oliver M.J."/>
            <person name="He Y."/>
        </authorList>
    </citation>
    <scope>NUCLEOTIDE SEQUENCE [LARGE SCALE GENOMIC DNA]</scope>
    <source>
        <strain evidence="2">cv. XS01</strain>
    </source>
</reference>
<evidence type="ECO:0000313" key="2">
    <source>
        <dbReference type="Proteomes" id="UP000250235"/>
    </source>
</evidence>
<sequence length="780" mass="87285">MAVSLIQNALQVNFDSVLSFPDEDMVQMFKALESTGLRDFLGCPSVLYEDDLVVFFTDGFVRENAVISCVQGKFVEISEEQFAGVFGLPTEGLTSMDEVPKDLIYDAQCIFCVSRAGLVTKSSKQAKGFAAQICVLLKGATDLTLGEAKTFPPLKILTIKYVGTYVAKNKSITAEEVTDEPPVEKVVKMAAAKRRPAPAAEPVAKRKRTTVGRAAPTEKDLAIVPVVQDPEPISVVPTVSPTVLRRQAPTRKLILQESDDEQDEVVTEKTTDKEQIPEDMMLPSVTAEEPTKIKFGRGITFKEVNWYKASLPKINTADKGKEPLVEEIKGNPAKEMFTLICADIDFLVQIWEAVVEEISSFFYSFSLRSLSALQSVSDLAKKEERVLQWAETDSLQTAVQRRLYIIAKYREMLLRKFLEARHSNFESGTPTSTIDLQVLDLLSEAHSSSLIKLLEQLKQHGLEWAPKALGEVADLIDGPWTVAEGTDPWWRCGCRSTVHAISRKKQLPQRPFVDAFAPICIFIEPVQDLDSRKPFSRIVQRLWAENCVDIVQFSLFGHLQPVGTYNLCRDIVEAGPVVDIDAVPTGIFNAFQHRLEVEGFYDFFVQPVVQNISSSSSSESSVSIRSRAPDAIPSSSSSSASRMHFTEHIPQTSMPTDVVPSADYTESFAQLRASIDKIQFEQIQTRDDVDELKVALSSKIKGLEMRFAQVSSHQDMLLRAQIHDVRKEVQTQKAALSQDLDDFRKETMRKGEGMNLLFLFINFTTYIEYNKKSRESNFPN</sequence>
<gene>
    <name evidence="1" type="ORF">F511_32210</name>
</gene>
<dbReference type="Proteomes" id="UP000250235">
    <property type="component" value="Unassembled WGS sequence"/>
</dbReference>
<accession>A0A2Z7AGS5</accession>
<protein>
    <submittedName>
        <fullName evidence="1">Uncharacterized protein</fullName>
    </submittedName>
</protein>
<keyword evidence="2" id="KW-1185">Reference proteome</keyword>
<organism evidence="1 2">
    <name type="scientific">Dorcoceras hygrometricum</name>
    <dbReference type="NCBI Taxonomy" id="472368"/>
    <lineage>
        <taxon>Eukaryota</taxon>
        <taxon>Viridiplantae</taxon>
        <taxon>Streptophyta</taxon>
        <taxon>Embryophyta</taxon>
        <taxon>Tracheophyta</taxon>
        <taxon>Spermatophyta</taxon>
        <taxon>Magnoliopsida</taxon>
        <taxon>eudicotyledons</taxon>
        <taxon>Gunneridae</taxon>
        <taxon>Pentapetalae</taxon>
        <taxon>asterids</taxon>
        <taxon>lamiids</taxon>
        <taxon>Lamiales</taxon>
        <taxon>Gesneriaceae</taxon>
        <taxon>Didymocarpoideae</taxon>
        <taxon>Trichosporeae</taxon>
        <taxon>Loxocarpinae</taxon>
        <taxon>Dorcoceras</taxon>
    </lineage>
</organism>
<dbReference type="AlphaFoldDB" id="A0A2Z7AGS5"/>
<dbReference type="EMBL" id="KV017479">
    <property type="protein sequence ID" value="KZV18289.1"/>
    <property type="molecule type" value="Genomic_DNA"/>
</dbReference>
<name>A0A2Z7AGS5_9LAMI</name>